<dbReference type="InterPro" id="IPR007160">
    <property type="entry name" value="DUF362"/>
</dbReference>
<dbReference type="RefSeq" id="WP_090937888.1">
    <property type="nucleotide sequence ID" value="NZ_FOTS01000022.1"/>
</dbReference>
<feature type="domain" description="DUF362" evidence="1">
    <location>
        <begin position="37"/>
        <end position="228"/>
    </location>
</feature>
<keyword evidence="3" id="KW-1185">Reference proteome</keyword>
<dbReference type="STRING" id="1123291.SAMN04490355_102247"/>
<dbReference type="Proteomes" id="UP000199520">
    <property type="component" value="Unassembled WGS sequence"/>
</dbReference>
<reference evidence="3" key="1">
    <citation type="submission" date="2016-10" db="EMBL/GenBank/DDBJ databases">
        <authorList>
            <person name="Varghese N."/>
            <person name="Submissions S."/>
        </authorList>
    </citation>
    <scope>NUCLEOTIDE SEQUENCE [LARGE SCALE GENOMIC DNA]</scope>
    <source>
        <strain evidence="3">DSM 13327</strain>
    </source>
</reference>
<evidence type="ECO:0000259" key="1">
    <source>
        <dbReference type="Pfam" id="PF04015"/>
    </source>
</evidence>
<dbReference type="EMBL" id="FOTS01000022">
    <property type="protein sequence ID" value="SFL86181.1"/>
    <property type="molecule type" value="Genomic_DNA"/>
</dbReference>
<gene>
    <name evidence="2" type="ORF">SAMN04490355_102247</name>
</gene>
<organism evidence="2 3">
    <name type="scientific">Pelosinus propionicus DSM 13327</name>
    <dbReference type="NCBI Taxonomy" id="1123291"/>
    <lineage>
        <taxon>Bacteria</taxon>
        <taxon>Bacillati</taxon>
        <taxon>Bacillota</taxon>
        <taxon>Negativicutes</taxon>
        <taxon>Selenomonadales</taxon>
        <taxon>Sporomusaceae</taxon>
        <taxon>Pelosinus</taxon>
    </lineage>
</organism>
<sequence>MEKNEIHVMYGTDSRKMTYELLENIQLIKDLNVNMHIGIKPNLVVAKPANEGATTSPSIVEGVIQYLQTHGCKNISIMEGSWVGDNTKRAFKICGYEELARKYNVPLYDLKDDSSVMHKVGDMELNVCQKPLQVDFLINIPVLKAHCQTLMTCALKNLKGCIPDKEKRRFHALGLTKPIGYLAKAIPIGLIIVDGMAGDLTFEEGGNPVQMDRIILGKDPVLMDTYAASLLGYTKEDIEYIGIAESMGVGSSNLAATKIQEYNVGLKKSSTFKPSNKVRYLTKKVTAESACSACYGSLVHALQRLDDRDMLKKIKQPIYIGQDFQGKELEGIGIGRCTNKCTRYVVGCPPTAADILKVLESV</sequence>
<proteinExistence type="predicted"/>
<evidence type="ECO:0000313" key="2">
    <source>
        <dbReference type="EMBL" id="SFL86181.1"/>
    </source>
</evidence>
<dbReference type="OrthoDB" id="9785671at2"/>
<protein>
    <submittedName>
        <fullName evidence="2">Uncharacterized conserved protein, DUF362 family</fullName>
    </submittedName>
</protein>
<dbReference type="AlphaFoldDB" id="A0A1I4L5I8"/>
<dbReference type="Pfam" id="PF04015">
    <property type="entry name" value="DUF362"/>
    <property type="match status" value="1"/>
</dbReference>
<name>A0A1I4L5I8_9FIRM</name>
<accession>A0A1I4L5I8</accession>
<evidence type="ECO:0000313" key="3">
    <source>
        <dbReference type="Proteomes" id="UP000199520"/>
    </source>
</evidence>